<protein>
    <recommendedName>
        <fullName evidence="3">Mediator of RNA polymerase II transcription subunit 1</fullName>
    </recommendedName>
</protein>
<dbReference type="EMBL" id="RBNJ01002120">
    <property type="protein sequence ID" value="RUS32358.1"/>
    <property type="molecule type" value="Genomic_DNA"/>
</dbReference>
<evidence type="ECO:0008006" key="3">
    <source>
        <dbReference type="Google" id="ProtNLM"/>
    </source>
</evidence>
<reference evidence="1 2" key="1">
    <citation type="journal article" date="2018" name="New Phytol.">
        <title>Phylogenomics of Endogonaceae and evolution of mycorrhizas within Mucoromycota.</title>
        <authorList>
            <person name="Chang Y."/>
            <person name="Desiro A."/>
            <person name="Na H."/>
            <person name="Sandor L."/>
            <person name="Lipzen A."/>
            <person name="Clum A."/>
            <person name="Barry K."/>
            <person name="Grigoriev I.V."/>
            <person name="Martin F.M."/>
            <person name="Stajich J.E."/>
            <person name="Smith M.E."/>
            <person name="Bonito G."/>
            <person name="Spatafora J.W."/>
        </authorList>
    </citation>
    <scope>NUCLEOTIDE SEQUENCE [LARGE SCALE GENOMIC DNA]</scope>
    <source>
        <strain evidence="1 2">AD002</strain>
    </source>
</reference>
<comment type="caution">
    <text evidence="1">The sequence shown here is derived from an EMBL/GenBank/DDBJ whole genome shotgun (WGS) entry which is preliminary data.</text>
</comment>
<proteinExistence type="predicted"/>
<accession>A0A433QRH1</accession>
<sequence>MGVRVLIQLPTPVHVPSSSAHLAIITELTYPHFTTPCRFVQPLVTSSASAMLRFVAWVEPPVAVTEGIAKAIAQAVGIGGVGVGLGEVMQAERDGAAVSGTSLSLEELLIADAVPAASSADESQRRLSFLLKQTVQWEAVSEHCICMLRMTFADTPVTQKYAFVGDTNTRAKVIERIPFAHPMQLFAVMQVSVVEEWEGRIFVCLRQQLIFNALFQSCFNAQTYRPSSLEVQTTSLSLDDILDAAASSSTTSPVHRTIQLEIRARHPPQALFVTFSHPSRPFALVSLEIMVPAHAPVQPSVRVTPRPREADLALDEAKMTQVLRTCESVPVLVRWLCRKLEKEGVGKVRGRDELEWGEGGEEDPYGLKRFRMDY</sequence>
<evidence type="ECO:0000313" key="1">
    <source>
        <dbReference type="EMBL" id="RUS32358.1"/>
    </source>
</evidence>
<gene>
    <name evidence="1" type="ORF">BC938DRAFT_475618</name>
</gene>
<keyword evidence="2" id="KW-1185">Reference proteome</keyword>
<evidence type="ECO:0000313" key="2">
    <source>
        <dbReference type="Proteomes" id="UP000274822"/>
    </source>
</evidence>
<organism evidence="1 2">
    <name type="scientific">Jimgerdemannia flammicorona</name>
    <dbReference type="NCBI Taxonomy" id="994334"/>
    <lineage>
        <taxon>Eukaryota</taxon>
        <taxon>Fungi</taxon>
        <taxon>Fungi incertae sedis</taxon>
        <taxon>Mucoromycota</taxon>
        <taxon>Mucoromycotina</taxon>
        <taxon>Endogonomycetes</taxon>
        <taxon>Endogonales</taxon>
        <taxon>Endogonaceae</taxon>
        <taxon>Jimgerdemannia</taxon>
    </lineage>
</organism>
<name>A0A433QRH1_9FUNG</name>
<dbReference type="Proteomes" id="UP000274822">
    <property type="component" value="Unassembled WGS sequence"/>
</dbReference>
<dbReference type="AlphaFoldDB" id="A0A433QRH1"/>